<name>A0ABU5C8I8_9BACI</name>
<evidence type="ECO:0000313" key="3">
    <source>
        <dbReference type="Proteomes" id="UP001281447"/>
    </source>
</evidence>
<feature type="compositionally biased region" description="Basic residues" evidence="1">
    <location>
        <begin position="1"/>
        <end position="12"/>
    </location>
</feature>
<dbReference type="Proteomes" id="UP001281447">
    <property type="component" value="Unassembled WGS sequence"/>
</dbReference>
<evidence type="ECO:0000313" key="2">
    <source>
        <dbReference type="EMBL" id="MDY0395350.1"/>
    </source>
</evidence>
<reference evidence="2 3" key="1">
    <citation type="submission" date="2023-10" db="EMBL/GenBank/DDBJ databases">
        <title>Virgibacillus halophilus 5B73C genome.</title>
        <authorList>
            <person name="Miliotis G."/>
            <person name="Sengupta P."/>
            <person name="Hameed A."/>
            <person name="Chuvochina M."/>
            <person name="Mcdonagh F."/>
            <person name="Simpson A.C."/>
            <person name="Singh N.K."/>
            <person name="Rekha P.D."/>
            <person name="Raman K."/>
            <person name="Hugenholtz P."/>
            <person name="Venkateswaran K."/>
        </authorList>
    </citation>
    <scope>NUCLEOTIDE SEQUENCE [LARGE SCALE GENOMIC DNA]</scope>
    <source>
        <strain evidence="2 3">5B73C</strain>
    </source>
</reference>
<proteinExistence type="predicted"/>
<evidence type="ECO:0000256" key="1">
    <source>
        <dbReference type="SAM" id="MobiDB-lite"/>
    </source>
</evidence>
<feature type="region of interest" description="Disordered" evidence="1">
    <location>
        <begin position="1"/>
        <end position="21"/>
    </location>
</feature>
<sequence>MGMSLKRVKTKMFHQSNLDKKEKRKMINKHMMMLMCLLVMAAVGLGACGSPKNEVKDHESSSLKAQLKKKRTIHHIGSDWGYFDSRSGLS</sequence>
<comment type="caution">
    <text evidence="2">The sequence shown here is derived from an EMBL/GenBank/DDBJ whole genome shotgun (WGS) entry which is preliminary data.</text>
</comment>
<organism evidence="2 3">
    <name type="scientific">Tigheibacillus halophilus</name>
    <dbReference type="NCBI Taxonomy" id="361280"/>
    <lineage>
        <taxon>Bacteria</taxon>
        <taxon>Bacillati</taxon>
        <taxon>Bacillota</taxon>
        <taxon>Bacilli</taxon>
        <taxon>Bacillales</taxon>
        <taxon>Bacillaceae</taxon>
        <taxon>Tigheibacillus</taxon>
    </lineage>
</organism>
<gene>
    <name evidence="2" type="ORF">RWE15_14090</name>
</gene>
<accession>A0ABU5C8I8</accession>
<protein>
    <submittedName>
        <fullName evidence="2">Uncharacterized protein</fullName>
    </submittedName>
</protein>
<dbReference type="EMBL" id="JAWDIP010000003">
    <property type="protein sequence ID" value="MDY0395350.1"/>
    <property type="molecule type" value="Genomic_DNA"/>
</dbReference>
<keyword evidence="3" id="KW-1185">Reference proteome</keyword>